<dbReference type="InterPro" id="IPR011990">
    <property type="entry name" value="TPR-like_helical_dom_sf"/>
</dbReference>
<keyword evidence="2 3" id="KW-0802">TPR repeat</keyword>
<dbReference type="Pfam" id="PF14559">
    <property type="entry name" value="TPR_19"/>
    <property type="match status" value="1"/>
</dbReference>
<gene>
    <name evidence="4" type="ORF">ACIGXA_16525</name>
</gene>
<keyword evidence="5" id="KW-1185">Reference proteome</keyword>
<dbReference type="EMBL" id="JBITYG010000004">
    <property type="protein sequence ID" value="MFI9102124.1"/>
    <property type="molecule type" value="Genomic_DNA"/>
</dbReference>
<evidence type="ECO:0000256" key="2">
    <source>
        <dbReference type="ARBA" id="ARBA00022803"/>
    </source>
</evidence>
<dbReference type="Pfam" id="PF13432">
    <property type="entry name" value="TPR_16"/>
    <property type="match status" value="2"/>
</dbReference>
<comment type="caution">
    <text evidence="4">The sequence shown here is derived from an EMBL/GenBank/DDBJ whole genome shotgun (WGS) entry which is preliminary data.</text>
</comment>
<feature type="repeat" description="TPR" evidence="3">
    <location>
        <begin position="449"/>
        <end position="482"/>
    </location>
</feature>
<dbReference type="PANTHER" id="PTHR44858">
    <property type="entry name" value="TETRATRICOPEPTIDE REPEAT PROTEIN 6"/>
    <property type="match status" value="1"/>
</dbReference>
<sequence>MSSNRQTPRHSWLSGPDRTVRAATAEALAAAGHLTTVDCHRRLRGPYTAAGSLLRAIVPEVLRTRAALVARHAIEILSVAPELKDLVDAPPQTLTSLASPTERTRYYSPLRTRRIAHGLTEFLNAWAQEAGSTAGRPQLVLFDNLHEADPTDQELITVLLRRARTEVLTIAIGTNASPDLPDGLAQALDRHARRTELPAAPAAPDTRVQNELLQAYITSDGTSDIPAEAAAYRNADPRLRCGLHRVRAVELEEDDDWSLRLGAIAYHRAHAGGRTDDECRDLLTAADYCLRMGYYDAAIELGGQGRDSFDPVAQERLYCVASGKTAQALGALGRTEEAEVIYRELRGRYTDPVVHMVSSYALSMLYTRIHPAERQDSDLAKQYVNNSIAIAKQLPDPADRAFHTVFHENGLALVELRRGNPETALRLVTEGLARLDRELEPGKQSLHRSVLLHNRAQVNVALGRLDEALEDFNGVLALDPYYPEYYCDRAALQYKRGDLEAALADYDQAATLTPPIHELYYNRADARAAAGDTDGAIGDLRYVLELEPDYLAARVNLVSLLIDEGDTELASVQLAQGLELHPGEPDLLCTRGLIAMEQDDADAALRAFDEALAADPLRSAALANRAVLHYEAGDHAAAVADLTRALEVTGDDADLLYNRGFAHQAAGSWRAAIADYRHALDLPGADRDAVECQLAECQAALAVAVAG</sequence>
<dbReference type="SMART" id="SM00028">
    <property type="entry name" value="TPR"/>
    <property type="match status" value="6"/>
</dbReference>
<dbReference type="RefSeq" id="WP_399649343.1">
    <property type="nucleotide sequence ID" value="NZ_JBITYG010000004.1"/>
</dbReference>
<organism evidence="4 5">
    <name type="scientific">Streptomyces fildesensis</name>
    <dbReference type="NCBI Taxonomy" id="375757"/>
    <lineage>
        <taxon>Bacteria</taxon>
        <taxon>Bacillati</taxon>
        <taxon>Actinomycetota</taxon>
        <taxon>Actinomycetes</taxon>
        <taxon>Kitasatosporales</taxon>
        <taxon>Streptomycetaceae</taxon>
        <taxon>Streptomyces</taxon>
    </lineage>
</organism>
<dbReference type="InterPro" id="IPR019734">
    <property type="entry name" value="TPR_rpt"/>
</dbReference>
<feature type="repeat" description="TPR" evidence="3">
    <location>
        <begin position="483"/>
        <end position="516"/>
    </location>
</feature>
<evidence type="ECO:0000313" key="4">
    <source>
        <dbReference type="EMBL" id="MFI9102124.1"/>
    </source>
</evidence>
<feature type="repeat" description="TPR" evidence="3">
    <location>
        <begin position="585"/>
        <end position="618"/>
    </location>
</feature>
<dbReference type="InterPro" id="IPR050498">
    <property type="entry name" value="Ycf3"/>
</dbReference>
<dbReference type="Proteomes" id="UP001614394">
    <property type="component" value="Unassembled WGS sequence"/>
</dbReference>
<dbReference type="SUPFAM" id="SSF48452">
    <property type="entry name" value="TPR-like"/>
    <property type="match status" value="1"/>
</dbReference>
<dbReference type="PROSITE" id="PS50005">
    <property type="entry name" value="TPR"/>
    <property type="match status" value="4"/>
</dbReference>
<proteinExistence type="predicted"/>
<name>A0ABW8C6S7_9ACTN</name>
<feature type="repeat" description="TPR" evidence="3">
    <location>
        <begin position="517"/>
        <end position="550"/>
    </location>
</feature>
<evidence type="ECO:0000313" key="5">
    <source>
        <dbReference type="Proteomes" id="UP001614394"/>
    </source>
</evidence>
<keyword evidence="1" id="KW-0677">Repeat</keyword>
<dbReference type="PANTHER" id="PTHR44858:SF1">
    <property type="entry name" value="UDP-N-ACETYLGLUCOSAMINE--PEPTIDE N-ACETYLGLUCOSAMINYLTRANSFERASE SPINDLY-RELATED"/>
    <property type="match status" value="1"/>
</dbReference>
<evidence type="ECO:0000256" key="1">
    <source>
        <dbReference type="ARBA" id="ARBA00022737"/>
    </source>
</evidence>
<reference evidence="4 5" key="1">
    <citation type="submission" date="2024-10" db="EMBL/GenBank/DDBJ databases">
        <title>The Natural Products Discovery Center: Release of the First 8490 Sequenced Strains for Exploring Actinobacteria Biosynthetic Diversity.</title>
        <authorList>
            <person name="Kalkreuter E."/>
            <person name="Kautsar S.A."/>
            <person name="Yang D."/>
            <person name="Bader C.D."/>
            <person name="Teijaro C.N."/>
            <person name="Fluegel L."/>
            <person name="Davis C.M."/>
            <person name="Simpson J.R."/>
            <person name="Lauterbach L."/>
            <person name="Steele A.D."/>
            <person name="Gui C."/>
            <person name="Meng S."/>
            <person name="Li G."/>
            <person name="Viehrig K."/>
            <person name="Ye F."/>
            <person name="Su P."/>
            <person name="Kiefer A.F."/>
            <person name="Nichols A."/>
            <person name="Cepeda A.J."/>
            <person name="Yan W."/>
            <person name="Fan B."/>
            <person name="Jiang Y."/>
            <person name="Adhikari A."/>
            <person name="Zheng C.-J."/>
            <person name="Schuster L."/>
            <person name="Cowan T.M."/>
            <person name="Smanski M.J."/>
            <person name="Chevrette M.G."/>
            <person name="De Carvalho L.P.S."/>
            <person name="Shen B."/>
        </authorList>
    </citation>
    <scope>NUCLEOTIDE SEQUENCE [LARGE SCALE GENOMIC DNA]</scope>
    <source>
        <strain evidence="4 5">NPDC053399</strain>
    </source>
</reference>
<protein>
    <submittedName>
        <fullName evidence="4">Tetratricopeptide repeat protein</fullName>
    </submittedName>
</protein>
<evidence type="ECO:0000256" key="3">
    <source>
        <dbReference type="PROSITE-ProRule" id="PRU00339"/>
    </source>
</evidence>
<accession>A0ABW8C6S7</accession>
<dbReference type="Gene3D" id="1.25.40.10">
    <property type="entry name" value="Tetratricopeptide repeat domain"/>
    <property type="match status" value="3"/>
</dbReference>